<keyword evidence="1" id="KW-0732">Signal</keyword>
<evidence type="ECO:0000313" key="3">
    <source>
        <dbReference type="EMBL" id="OAQ65070.1"/>
    </source>
</evidence>
<dbReference type="RefSeq" id="XP_018142384.1">
    <property type="nucleotide sequence ID" value="XM_018285307.1"/>
</dbReference>
<keyword evidence="3" id="KW-0808">Transferase</keyword>
<comment type="caution">
    <text evidence="3">The sequence shown here is derived from an EMBL/GenBank/DDBJ whole genome shotgun (WGS) entry which is preliminary data.</text>
</comment>
<dbReference type="GeneID" id="28849301"/>
<feature type="domain" description="Prion-inhibition and propagation HeLo" evidence="2">
    <location>
        <begin position="9"/>
        <end position="242"/>
    </location>
</feature>
<accession>A0A179FIF8</accession>
<dbReference type="EMBL" id="LSBJ02000005">
    <property type="protein sequence ID" value="OAQ65070.1"/>
    <property type="molecule type" value="Genomic_DNA"/>
</dbReference>
<proteinExistence type="predicted"/>
<dbReference type="InterPro" id="IPR038305">
    <property type="entry name" value="HeLo_sf"/>
</dbReference>
<dbReference type="Proteomes" id="UP000078397">
    <property type="component" value="Unassembled WGS sequence"/>
</dbReference>
<sequence length="683" mass="77161">MADALSVVGVGLSAVSLVLQITDECIKGYKYITEAANMPEAYRYLRVRLQMEQQRFLSFAMTAGLLSSESRLYTTLQVNQQLLKGVLIEINTLFQKFEMANGKYVATTHWNEHHGIWEAEPQTNLMDMICRTGDSISRSSAGGTYAVSKESPSRPRSFTTIRGRAVNKVKKLRTVLVEPKRFVWASSDRGTFEELIKKLAELNSFLITLLDSASAADLERTMDSSYLEIMQVRDDIASLKNLVQALTPHKPNAERGWVKPFSASSANGECHRGSMQMQNPLDQARREYLKKLTSIKIQCITVDQPEKAATPSLTNGLDRDMFDFPQGPGPLNIHCAFGPQHESSRQVRGPSRDLQYWNGHHIWVEWLTFSPYEQKRKKARDQAKARSLLLAELLRQELPTEFRSPPCLGYVKAIEQEDDTKFGLVFKVPLEAESIVPPRLSTLRQLLGTRPKPSLSSRISLCSVLAEGIHSFHAVDWLHKGLRSENILIFGADPVRNQEQLVQPYITGFELSRPNDEPEMTEKAAFDPLAELYRHPFAQAGENTGSYRKAYDMYSFGIILVEIALWKRIDVVLRFDNLTTMKLREFRAVRELLLGESLDDAQDSIVPDTPTLSTQSPCLQRVSNKCGDSFRDMVKICLAADEVEQPAYGGESYSSRSQRLRTMFDEQVLGRLRAIEEALRGVP</sequence>
<evidence type="ECO:0000259" key="2">
    <source>
        <dbReference type="Pfam" id="PF14479"/>
    </source>
</evidence>
<dbReference type="OrthoDB" id="1911848at2759"/>
<gene>
    <name evidence="3" type="ORF">VFPPC_06242</name>
</gene>
<evidence type="ECO:0000313" key="4">
    <source>
        <dbReference type="Proteomes" id="UP000078397"/>
    </source>
</evidence>
<dbReference type="Gene3D" id="1.10.510.10">
    <property type="entry name" value="Transferase(Phosphotransferase) domain 1"/>
    <property type="match status" value="1"/>
</dbReference>
<feature type="chain" id="PRO_5008101722" evidence="1">
    <location>
        <begin position="21"/>
        <end position="683"/>
    </location>
</feature>
<feature type="signal peptide" evidence="1">
    <location>
        <begin position="1"/>
        <end position="20"/>
    </location>
</feature>
<organism evidence="3 4">
    <name type="scientific">Pochonia chlamydosporia 170</name>
    <dbReference type="NCBI Taxonomy" id="1380566"/>
    <lineage>
        <taxon>Eukaryota</taxon>
        <taxon>Fungi</taxon>
        <taxon>Dikarya</taxon>
        <taxon>Ascomycota</taxon>
        <taxon>Pezizomycotina</taxon>
        <taxon>Sordariomycetes</taxon>
        <taxon>Hypocreomycetidae</taxon>
        <taxon>Hypocreales</taxon>
        <taxon>Clavicipitaceae</taxon>
        <taxon>Pochonia</taxon>
    </lineage>
</organism>
<dbReference type="PANTHER" id="PTHR37542">
    <property type="entry name" value="HELO DOMAIN-CONTAINING PROTEIN-RELATED"/>
    <property type="match status" value="1"/>
</dbReference>
<keyword evidence="3" id="KW-0418">Kinase</keyword>
<dbReference type="InterPro" id="IPR011009">
    <property type="entry name" value="Kinase-like_dom_sf"/>
</dbReference>
<dbReference type="InterPro" id="IPR029498">
    <property type="entry name" value="HeLo_dom"/>
</dbReference>
<name>A0A179FIF8_METCM</name>
<dbReference type="Pfam" id="PF14479">
    <property type="entry name" value="HeLo"/>
    <property type="match status" value="1"/>
</dbReference>
<dbReference type="GO" id="GO:0016301">
    <property type="term" value="F:kinase activity"/>
    <property type="evidence" value="ECO:0007669"/>
    <property type="project" value="UniProtKB-KW"/>
</dbReference>
<dbReference type="PANTHER" id="PTHR37542:SF1">
    <property type="entry name" value="PRION-INHIBITION AND PROPAGATION HELO DOMAIN-CONTAINING PROTEIN"/>
    <property type="match status" value="1"/>
</dbReference>
<protein>
    <submittedName>
        <fullName evidence="3">Protein kinase, catalytic domain-containing protein</fullName>
    </submittedName>
</protein>
<evidence type="ECO:0000256" key="1">
    <source>
        <dbReference type="SAM" id="SignalP"/>
    </source>
</evidence>
<dbReference type="AlphaFoldDB" id="A0A179FIF8"/>
<dbReference type="SUPFAM" id="SSF56112">
    <property type="entry name" value="Protein kinase-like (PK-like)"/>
    <property type="match status" value="1"/>
</dbReference>
<dbReference type="Gene3D" id="1.20.120.1020">
    <property type="entry name" value="Prion-inhibition and propagation, HeLo domain"/>
    <property type="match status" value="1"/>
</dbReference>
<dbReference type="KEGG" id="pchm:VFPPC_06242"/>
<keyword evidence="4" id="KW-1185">Reference proteome</keyword>
<reference evidence="3 4" key="1">
    <citation type="journal article" date="2016" name="PLoS Pathog.">
        <title>Biosynthesis of antibiotic leucinostatins in bio-control fungus Purpureocillium lilacinum and their inhibition on phytophthora revealed by genome mining.</title>
        <authorList>
            <person name="Wang G."/>
            <person name="Liu Z."/>
            <person name="Lin R."/>
            <person name="Li E."/>
            <person name="Mao Z."/>
            <person name="Ling J."/>
            <person name="Yang Y."/>
            <person name="Yin W.B."/>
            <person name="Xie B."/>
        </authorList>
    </citation>
    <scope>NUCLEOTIDE SEQUENCE [LARGE SCALE GENOMIC DNA]</scope>
    <source>
        <strain evidence="3">170</strain>
    </source>
</reference>